<protein>
    <recommendedName>
        <fullName evidence="1">LarA-like N-terminal domain-containing protein</fullName>
    </recommendedName>
</protein>
<dbReference type="EMBL" id="CP003108">
    <property type="protein sequence ID" value="AET68546.1"/>
    <property type="molecule type" value="Genomic_DNA"/>
</dbReference>
<reference evidence="3" key="1">
    <citation type="submission" date="2011-11" db="EMBL/GenBank/DDBJ databases">
        <title>Complete sequence of Desulfosporosinus orientis DSM 765.</title>
        <authorList>
            <person name="Lucas S."/>
            <person name="Han J."/>
            <person name="Lapidus A."/>
            <person name="Cheng J.-F."/>
            <person name="Goodwin L."/>
            <person name="Pitluck S."/>
            <person name="Peters L."/>
            <person name="Ovchinnikova G."/>
            <person name="Teshima H."/>
            <person name="Detter J.C."/>
            <person name="Han C."/>
            <person name="Tapia R."/>
            <person name="Land M."/>
            <person name="Hauser L."/>
            <person name="Kyrpides N."/>
            <person name="Ivanova N."/>
            <person name="Pagani I."/>
            <person name="Pester M."/>
            <person name="Spring S."/>
            <person name="Ollivier B."/>
            <person name="Rattei T."/>
            <person name="Klenk H.-P."/>
            <person name="Wagner M."/>
            <person name="Loy A."/>
            <person name="Woyke T."/>
        </authorList>
    </citation>
    <scope>NUCLEOTIDE SEQUENCE [LARGE SCALE GENOMIC DNA]</scope>
    <source>
        <strain evidence="3">ATCC 19365 / DSM 765 / NCIMB 8382 / VKM B-1628</strain>
    </source>
</reference>
<dbReference type="Proteomes" id="UP000006346">
    <property type="component" value="Chromosome"/>
</dbReference>
<dbReference type="KEGG" id="dor:Desor_3024"/>
<name>G7WI98_DESOD</name>
<accession>G7WI98</accession>
<evidence type="ECO:0000313" key="3">
    <source>
        <dbReference type="Proteomes" id="UP000006346"/>
    </source>
</evidence>
<dbReference type="Pfam" id="PF09861">
    <property type="entry name" value="Lar_N"/>
    <property type="match status" value="1"/>
</dbReference>
<dbReference type="GO" id="GO:0050043">
    <property type="term" value="F:lactate racemase activity"/>
    <property type="evidence" value="ECO:0007669"/>
    <property type="project" value="InterPro"/>
</dbReference>
<keyword evidence="3" id="KW-1185">Reference proteome</keyword>
<dbReference type="RefSeq" id="WP_014185354.1">
    <property type="nucleotide sequence ID" value="NC_016584.1"/>
</dbReference>
<sequence>MSAINQLLDNIPIPRMLKVNQVFPRPVTDRLEHELLAKLEGKNSGLRFKPGQTVAVAVGSRGIDRIPDVVKTVVGYLKNCGADPFIVPAMGSHGGATAQGQRDMLRGLGITEDYVQAPIRATMETVQVGVAENGLPVYVDKFASEADAIVIINRIKPHVAFRGPYESGLMKMITIGLGKQKGADICHELGFGHMAENIPAIARVTLKNTKLIFAVGILENAYHEICQIEVLKNEEIEGAEPVLLEKAKSLSPKIYFDNLDVLIIDEIGKNISGTGFDNNVVGRYHTPFISGGPVITRVATLDLTDVSHGNCNGLGILDFTTKRVFEKISFEATYPNSLTSTVPLSVKIPMVLKNDRQAIQAAIKTCNIKNLSEVRMVRVKNTLSLGMMEISESLREEASKNPCLEVQSSPYNLEFNEYGNLF</sequence>
<dbReference type="OrthoDB" id="9788398at2"/>
<proteinExistence type="predicted"/>
<evidence type="ECO:0000259" key="1">
    <source>
        <dbReference type="Pfam" id="PF09861"/>
    </source>
</evidence>
<dbReference type="InterPro" id="IPR018657">
    <property type="entry name" value="LarA-like_N"/>
</dbReference>
<feature type="domain" description="LarA-like N-terminal" evidence="1">
    <location>
        <begin position="67"/>
        <end position="189"/>
    </location>
</feature>
<dbReference type="HOGENOM" id="CLU_055092_0_0_9"/>
<dbReference type="PATRIC" id="fig|768706.3.peg.3039"/>
<dbReference type="eggNOG" id="COG2006">
    <property type="taxonomic scope" value="Bacteria"/>
</dbReference>
<dbReference type="STRING" id="768706.Desor_3024"/>
<organism evidence="2 3">
    <name type="scientific">Desulfosporosinus orientis (strain ATCC 19365 / DSM 765 / NCIMB 8382 / VKM B-1628 / Singapore I)</name>
    <name type="common">Desulfotomaculum orientis</name>
    <dbReference type="NCBI Taxonomy" id="768706"/>
    <lineage>
        <taxon>Bacteria</taxon>
        <taxon>Bacillati</taxon>
        <taxon>Bacillota</taxon>
        <taxon>Clostridia</taxon>
        <taxon>Eubacteriales</taxon>
        <taxon>Desulfitobacteriaceae</taxon>
        <taxon>Desulfosporosinus</taxon>
    </lineage>
</organism>
<reference evidence="2 3" key="2">
    <citation type="journal article" date="2012" name="J. Bacteriol.">
        <title>Complete genome sequences of Desulfosporosinus orientis DSM765T, Desulfosporosinus youngiae DSM17734T, Desulfosporosinus meridiei DSM13257T, and Desulfosporosinus acidiphilus DSM22704T.</title>
        <authorList>
            <person name="Pester M."/>
            <person name="Brambilla E."/>
            <person name="Alazard D."/>
            <person name="Rattei T."/>
            <person name="Weinmaier T."/>
            <person name="Han J."/>
            <person name="Lucas S."/>
            <person name="Lapidus A."/>
            <person name="Cheng J.F."/>
            <person name="Goodwin L."/>
            <person name="Pitluck S."/>
            <person name="Peters L."/>
            <person name="Ovchinnikova G."/>
            <person name="Teshima H."/>
            <person name="Detter J.C."/>
            <person name="Han C.S."/>
            <person name="Tapia R."/>
            <person name="Land M.L."/>
            <person name="Hauser L."/>
            <person name="Kyrpides N.C."/>
            <person name="Ivanova N.N."/>
            <person name="Pagani I."/>
            <person name="Huntmann M."/>
            <person name="Wei C.L."/>
            <person name="Davenport K.W."/>
            <person name="Daligault H."/>
            <person name="Chain P.S."/>
            <person name="Chen A."/>
            <person name="Mavromatis K."/>
            <person name="Markowitz V."/>
            <person name="Szeto E."/>
            <person name="Mikhailova N."/>
            <person name="Pati A."/>
            <person name="Wagner M."/>
            <person name="Woyke T."/>
            <person name="Ollivier B."/>
            <person name="Klenk H.P."/>
            <person name="Spring S."/>
            <person name="Loy A."/>
        </authorList>
    </citation>
    <scope>NUCLEOTIDE SEQUENCE [LARGE SCALE GENOMIC DNA]</scope>
    <source>
        <strain evidence="3">ATCC 19365 / DSM 765 / NCIMB 8382 / VKM B-1628</strain>
    </source>
</reference>
<gene>
    <name evidence="2" type="ordered locus">Desor_3024</name>
</gene>
<evidence type="ECO:0000313" key="2">
    <source>
        <dbReference type="EMBL" id="AET68546.1"/>
    </source>
</evidence>
<dbReference type="Gene3D" id="3.40.50.11440">
    <property type="match status" value="1"/>
</dbReference>
<dbReference type="AlphaFoldDB" id="G7WI98"/>